<keyword evidence="2" id="KW-0830">Ubiquinone</keyword>
<dbReference type="EMBL" id="BKCP01004916">
    <property type="protein sequence ID" value="GER34551.1"/>
    <property type="molecule type" value="Genomic_DNA"/>
</dbReference>
<dbReference type="Proteomes" id="UP000325081">
    <property type="component" value="Unassembled WGS sequence"/>
</dbReference>
<accession>A0A5A7PPL6</accession>
<keyword evidence="1" id="KW-0812">Transmembrane</keyword>
<feature type="transmembrane region" description="Helical" evidence="1">
    <location>
        <begin position="81"/>
        <end position="98"/>
    </location>
</feature>
<comment type="caution">
    <text evidence="2">The sequence shown here is derived from an EMBL/GenBank/DDBJ whole genome shotgun (WGS) entry which is preliminary data.</text>
</comment>
<protein>
    <submittedName>
        <fullName evidence="2">NADH-ubiquinone oxidoreductase chain 1</fullName>
    </submittedName>
</protein>
<name>A0A5A7PPL6_STRAF</name>
<proteinExistence type="predicted"/>
<keyword evidence="1" id="KW-1133">Transmembrane helix</keyword>
<evidence type="ECO:0000313" key="3">
    <source>
        <dbReference type="Proteomes" id="UP000325081"/>
    </source>
</evidence>
<keyword evidence="3" id="KW-1185">Reference proteome</keyword>
<keyword evidence="1" id="KW-0472">Membrane</keyword>
<gene>
    <name evidence="2" type="ORF">STAS_10790</name>
</gene>
<reference evidence="3" key="1">
    <citation type="journal article" date="2019" name="Curr. Biol.">
        <title>Genome Sequence of Striga asiatica Provides Insight into the Evolution of Plant Parasitism.</title>
        <authorList>
            <person name="Yoshida S."/>
            <person name="Kim S."/>
            <person name="Wafula E.K."/>
            <person name="Tanskanen J."/>
            <person name="Kim Y.M."/>
            <person name="Honaas L."/>
            <person name="Yang Z."/>
            <person name="Spallek T."/>
            <person name="Conn C.E."/>
            <person name="Ichihashi Y."/>
            <person name="Cheong K."/>
            <person name="Cui S."/>
            <person name="Der J.P."/>
            <person name="Gundlach H."/>
            <person name="Jiao Y."/>
            <person name="Hori C."/>
            <person name="Ishida J.K."/>
            <person name="Kasahara H."/>
            <person name="Kiba T."/>
            <person name="Kim M.S."/>
            <person name="Koo N."/>
            <person name="Laohavisit A."/>
            <person name="Lee Y.H."/>
            <person name="Lumba S."/>
            <person name="McCourt P."/>
            <person name="Mortimer J.C."/>
            <person name="Mutuku J.M."/>
            <person name="Nomura T."/>
            <person name="Sasaki-Sekimoto Y."/>
            <person name="Seto Y."/>
            <person name="Wang Y."/>
            <person name="Wakatake T."/>
            <person name="Sakakibara H."/>
            <person name="Demura T."/>
            <person name="Yamaguchi S."/>
            <person name="Yoneyama K."/>
            <person name="Manabe R.I."/>
            <person name="Nelson D.C."/>
            <person name="Schulman A.H."/>
            <person name="Timko M.P."/>
            <person name="dePamphilis C.W."/>
            <person name="Choi D."/>
            <person name="Shirasu K."/>
        </authorList>
    </citation>
    <scope>NUCLEOTIDE SEQUENCE [LARGE SCALE GENOMIC DNA]</scope>
    <source>
        <strain evidence="3">cv. UVA1</strain>
    </source>
</reference>
<dbReference type="AlphaFoldDB" id="A0A5A7PPL6"/>
<evidence type="ECO:0000256" key="1">
    <source>
        <dbReference type="SAM" id="Phobius"/>
    </source>
</evidence>
<organism evidence="2 3">
    <name type="scientific">Striga asiatica</name>
    <name type="common">Asiatic witchweed</name>
    <name type="synonym">Buchnera asiatica</name>
    <dbReference type="NCBI Taxonomy" id="4170"/>
    <lineage>
        <taxon>Eukaryota</taxon>
        <taxon>Viridiplantae</taxon>
        <taxon>Streptophyta</taxon>
        <taxon>Embryophyta</taxon>
        <taxon>Tracheophyta</taxon>
        <taxon>Spermatophyta</taxon>
        <taxon>Magnoliopsida</taxon>
        <taxon>eudicotyledons</taxon>
        <taxon>Gunneridae</taxon>
        <taxon>Pentapetalae</taxon>
        <taxon>asterids</taxon>
        <taxon>lamiids</taxon>
        <taxon>Lamiales</taxon>
        <taxon>Orobanchaceae</taxon>
        <taxon>Buchnereae</taxon>
        <taxon>Striga</taxon>
    </lineage>
</organism>
<evidence type="ECO:0000313" key="2">
    <source>
        <dbReference type="EMBL" id="GER34551.1"/>
    </source>
</evidence>
<sequence length="127" mass="14197">MSPFEISRCIPDDDRCLIPTYFPQYEHKEGEERAKSDGEGEIASDFRRLIGTLLNEASKQPYCCKSISIPSASSSLNQIELLQFLLGSLLAIGFLVVMDRDDLGMMMAGDGRKVRSFDLGIDMLKNK</sequence>